<dbReference type="GO" id="GO:0005829">
    <property type="term" value="C:cytosol"/>
    <property type="evidence" value="ECO:0007669"/>
    <property type="project" value="TreeGrafter"/>
</dbReference>
<dbReference type="InterPro" id="IPR002201">
    <property type="entry name" value="Glyco_trans_9"/>
</dbReference>
<protein>
    <submittedName>
        <fullName evidence="3">ADP-heptose:LPS heptosyltransferase</fullName>
    </submittedName>
</protein>
<gene>
    <name evidence="3" type="ORF">DFR34_10399</name>
</gene>
<evidence type="ECO:0000313" key="4">
    <source>
        <dbReference type="Proteomes" id="UP000247555"/>
    </source>
</evidence>
<reference evidence="3 4" key="1">
    <citation type="submission" date="2018-05" db="EMBL/GenBank/DDBJ databases">
        <title>Genomic Encyclopedia of Type Strains, Phase IV (KMG-IV): sequencing the most valuable type-strain genomes for metagenomic binning, comparative biology and taxonomic classification.</title>
        <authorList>
            <person name="Goeker M."/>
        </authorList>
    </citation>
    <scope>NUCLEOTIDE SEQUENCE [LARGE SCALE GENOMIC DNA]</scope>
    <source>
        <strain evidence="3 4">DSM 29661</strain>
    </source>
</reference>
<dbReference type="EMBL" id="QJKI01000003">
    <property type="protein sequence ID" value="PXX80758.1"/>
    <property type="molecule type" value="Genomic_DNA"/>
</dbReference>
<dbReference type="PANTHER" id="PTHR30160">
    <property type="entry name" value="TETRAACYLDISACCHARIDE 4'-KINASE-RELATED"/>
    <property type="match status" value="1"/>
</dbReference>
<keyword evidence="1" id="KW-0328">Glycosyltransferase</keyword>
<keyword evidence="4" id="KW-1185">Reference proteome</keyword>
<dbReference type="SUPFAM" id="SSF53756">
    <property type="entry name" value="UDP-Glycosyltransferase/glycogen phosphorylase"/>
    <property type="match status" value="1"/>
</dbReference>
<dbReference type="AlphaFoldDB" id="A0A318KV67"/>
<evidence type="ECO:0000256" key="1">
    <source>
        <dbReference type="ARBA" id="ARBA00022676"/>
    </source>
</evidence>
<sequence>MGTHLREHALKLAMRLAKRLDRRQPDPAELGSATIQRILVVSCTAIGDTLMSTPAIRSLRLAYPHAHLTLLIHPAYRELFASLPGVNAMLGYRGGWKGFVRLALTLHRQSFDLAVILHGNEPQATPLAYLSGARWIFKLPNAGNPFQFLLSNREPQLRWEDFQHGIEQRLATAALAGGAPTDWAMDMPVGDHERLLVDDWLARQGVKPAQRVLGLQAGASTVSRRWPAGRLAELARRLLAADPQLAIVLTGSAAELPLIERIAADIANPRAIISAGAVPLAHLPALMARMSALVTPDTGALHLAVAVGTPVIALFAVSDWRRSGPAVALEKHTVIQKWRTCAPCLSKRCPYPEPPCMDLISVDEVEAACRQRLDLLT</sequence>
<dbReference type="Pfam" id="PF01075">
    <property type="entry name" value="Glyco_transf_9"/>
    <property type="match status" value="1"/>
</dbReference>
<dbReference type="CDD" id="cd03789">
    <property type="entry name" value="GT9_LPS_heptosyltransferase"/>
    <property type="match status" value="1"/>
</dbReference>
<proteinExistence type="predicted"/>
<comment type="caution">
    <text evidence="3">The sequence shown here is derived from an EMBL/GenBank/DDBJ whole genome shotgun (WGS) entry which is preliminary data.</text>
</comment>
<evidence type="ECO:0000256" key="2">
    <source>
        <dbReference type="ARBA" id="ARBA00022679"/>
    </source>
</evidence>
<accession>A0A318KV67</accession>
<evidence type="ECO:0000313" key="3">
    <source>
        <dbReference type="EMBL" id="PXX80758.1"/>
    </source>
</evidence>
<keyword evidence="2 3" id="KW-0808">Transferase</keyword>
<dbReference type="RefSeq" id="WP_110389922.1">
    <property type="nucleotide sequence ID" value="NZ_QJKI01000003.1"/>
</dbReference>
<dbReference type="PANTHER" id="PTHR30160:SF7">
    <property type="entry name" value="ADP-HEPTOSE--LPS HEPTOSYLTRANSFERASE 2"/>
    <property type="match status" value="1"/>
</dbReference>
<dbReference type="InterPro" id="IPR051199">
    <property type="entry name" value="LPS_LOS_Heptosyltrfase"/>
</dbReference>
<name>A0A318KV67_9NEIS</name>
<dbReference type="GO" id="GO:0008713">
    <property type="term" value="F:ADP-heptose-lipopolysaccharide heptosyltransferase activity"/>
    <property type="evidence" value="ECO:0007669"/>
    <property type="project" value="TreeGrafter"/>
</dbReference>
<dbReference type="GO" id="GO:0009244">
    <property type="term" value="P:lipopolysaccharide core region biosynthetic process"/>
    <property type="evidence" value="ECO:0007669"/>
    <property type="project" value="TreeGrafter"/>
</dbReference>
<dbReference type="OrthoDB" id="9797795at2"/>
<dbReference type="Gene3D" id="3.40.50.2000">
    <property type="entry name" value="Glycogen Phosphorylase B"/>
    <property type="match status" value="2"/>
</dbReference>
<dbReference type="Proteomes" id="UP000247555">
    <property type="component" value="Unassembled WGS sequence"/>
</dbReference>
<organism evidence="3 4">
    <name type="scientific">Rivihabitans pingtungensis</name>
    <dbReference type="NCBI Taxonomy" id="1054498"/>
    <lineage>
        <taxon>Bacteria</taxon>
        <taxon>Pseudomonadati</taxon>
        <taxon>Pseudomonadota</taxon>
        <taxon>Betaproteobacteria</taxon>
        <taxon>Neisseriales</taxon>
        <taxon>Aquaspirillaceae</taxon>
        <taxon>Rivihabitans</taxon>
    </lineage>
</organism>